<organism evidence="1 2">
    <name type="scientific">Meloidogyne enterolobii</name>
    <name type="common">Root-knot nematode worm</name>
    <name type="synonym">Meloidogyne mayaguensis</name>
    <dbReference type="NCBI Taxonomy" id="390850"/>
    <lineage>
        <taxon>Eukaryota</taxon>
        <taxon>Metazoa</taxon>
        <taxon>Ecdysozoa</taxon>
        <taxon>Nematoda</taxon>
        <taxon>Chromadorea</taxon>
        <taxon>Rhabditida</taxon>
        <taxon>Tylenchina</taxon>
        <taxon>Tylenchomorpha</taxon>
        <taxon>Tylenchoidea</taxon>
        <taxon>Meloidogynidae</taxon>
        <taxon>Meloidogyninae</taxon>
        <taxon>Meloidogyne</taxon>
    </lineage>
</organism>
<keyword evidence="2" id="KW-1185">Reference proteome</keyword>
<reference evidence="1" key="1">
    <citation type="submission" date="2023-11" db="EMBL/GenBank/DDBJ databases">
        <authorList>
            <person name="Poullet M."/>
        </authorList>
    </citation>
    <scope>NUCLEOTIDE SEQUENCE</scope>
    <source>
        <strain evidence="1">E1834</strain>
    </source>
</reference>
<comment type="caution">
    <text evidence="1">The sequence shown here is derived from an EMBL/GenBank/DDBJ whole genome shotgun (WGS) entry which is preliminary data.</text>
</comment>
<protein>
    <submittedName>
        <fullName evidence="1">Uncharacterized protein</fullName>
    </submittedName>
</protein>
<evidence type="ECO:0000313" key="1">
    <source>
        <dbReference type="EMBL" id="CAK5035422.1"/>
    </source>
</evidence>
<name>A0ACB0Y8X3_MELEN</name>
<gene>
    <name evidence="1" type="ORF">MENTE1834_LOCUS8751</name>
</gene>
<dbReference type="EMBL" id="CAVMJV010000007">
    <property type="protein sequence ID" value="CAK5035422.1"/>
    <property type="molecule type" value="Genomic_DNA"/>
</dbReference>
<sequence length="61" mass="6951">MAGSDIITGWFYDQKPYLTDRFAFAQQQPAIDPVDRQDIFDIGGALIDDIQVNKQKIILVH</sequence>
<evidence type="ECO:0000313" key="2">
    <source>
        <dbReference type="Proteomes" id="UP001497535"/>
    </source>
</evidence>
<dbReference type="Proteomes" id="UP001497535">
    <property type="component" value="Unassembled WGS sequence"/>
</dbReference>
<accession>A0ACB0Y8X3</accession>
<proteinExistence type="predicted"/>